<gene>
    <name evidence="7" type="ORF">GCM10011394_09500</name>
</gene>
<name>A0ABQ2E9S3_9GAMM</name>
<evidence type="ECO:0000256" key="1">
    <source>
        <dbReference type="ARBA" id="ARBA00012528"/>
    </source>
</evidence>
<proteinExistence type="predicted"/>
<dbReference type="Proteomes" id="UP000599009">
    <property type="component" value="Unassembled WGS sequence"/>
</dbReference>
<dbReference type="InterPro" id="IPR011623">
    <property type="entry name" value="7TMR_DISM_rcpt_extracell_dom1"/>
</dbReference>
<feature type="transmembrane region" description="Helical" evidence="4">
    <location>
        <begin position="242"/>
        <end position="260"/>
    </location>
</feature>
<accession>A0ABQ2E9S3</accession>
<dbReference type="Pfam" id="PF07695">
    <property type="entry name" value="7TMR-DISM_7TM"/>
    <property type="match status" value="1"/>
</dbReference>
<feature type="transmembrane region" description="Helical" evidence="4">
    <location>
        <begin position="203"/>
        <end position="222"/>
    </location>
</feature>
<dbReference type="EMBL" id="BMME01000001">
    <property type="protein sequence ID" value="GGK02579.1"/>
    <property type="molecule type" value="Genomic_DNA"/>
</dbReference>
<evidence type="ECO:0000256" key="2">
    <source>
        <dbReference type="ARBA" id="ARBA00034247"/>
    </source>
</evidence>
<dbReference type="PANTHER" id="PTHR45138">
    <property type="entry name" value="REGULATORY COMPONENTS OF SENSORY TRANSDUCTION SYSTEM"/>
    <property type="match status" value="1"/>
</dbReference>
<dbReference type="SMART" id="SM00267">
    <property type="entry name" value="GGDEF"/>
    <property type="match status" value="1"/>
</dbReference>
<keyword evidence="5" id="KW-0732">Signal</keyword>
<feature type="transmembrane region" description="Helical" evidence="4">
    <location>
        <begin position="300"/>
        <end position="319"/>
    </location>
</feature>
<evidence type="ECO:0000313" key="7">
    <source>
        <dbReference type="EMBL" id="GGK02579.1"/>
    </source>
</evidence>
<feature type="compositionally biased region" description="Polar residues" evidence="3">
    <location>
        <begin position="551"/>
        <end position="563"/>
    </location>
</feature>
<dbReference type="InterPro" id="IPR000160">
    <property type="entry name" value="GGDEF_dom"/>
</dbReference>
<keyword evidence="8" id="KW-1185">Reference proteome</keyword>
<dbReference type="NCBIfam" id="TIGR00254">
    <property type="entry name" value="GGDEF"/>
    <property type="match status" value="1"/>
</dbReference>
<keyword evidence="4" id="KW-0812">Transmembrane</keyword>
<organism evidence="7 8">
    <name type="scientific">Luteimonas terricola</name>
    <dbReference type="NCBI Taxonomy" id="645597"/>
    <lineage>
        <taxon>Bacteria</taxon>
        <taxon>Pseudomonadati</taxon>
        <taxon>Pseudomonadota</taxon>
        <taxon>Gammaproteobacteria</taxon>
        <taxon>Lysobacterales</taxon>
        <taxon>Lysobacteraceae</taxon>
        <taxon>Luteimonas</taxon>
    </lineage>
</organism>
<feature type="signal peptide" evidence="5">
    <location>
        <begin position="1"/>
        <end position="30"/>
    </location>
</feature>
<dbReference type="EC" id="2.7.7.65" evidence="1"/>
<feature type="domain" description="GGDEF" evidence="6">
    <location>
        <begin position="423"/>
        <end position="555"/>
    </location>
</feature>
<dbReference type="InterPro" id="IPR029787">
    <property type="entry name" value="Nucleotide_cyclase"/>
</dbReference>
<dbReference type="Gene3D" id="3.30.70.270">
    <property type="match status" value="1"/>
</dbReference>
<dbReference type="PROSITE" id="PS50887">
    <property type="entry name" value="GGDEF"/>
    <property type="match status" value="1"/>
</dbReference>
<feature type="transmembrane region" description="Helical" evidence="4">
    <location>
        <begin position="331"/>
        <end position="350"/>
    </location>
</feature>
<dbReference type="SUPFAM" id="SSF55073">
    <property type="entry name" value="Nucleotide cyclase"/>
    <property type="match status" value="1"/>
</dbReference>
<feature type="chain" id="PRO_5046337846" description="diguanylate cyclase" evidence="5">
    <location>
        <begin position="31"/>
        <end position="563"/>
    </location>
</feature>
<dbReference type="InterPro" id="IPR050469">
    <property type="entry name" value="Diguanylate_Cyclase"/>
</dbReference>
<evidence type="ECO:0000313" key="8">
    <source>
        <dbReference type="Proteomes" id="UP000599009"/>
    </source>
</evidence>
<evidence type="ECO:0000256" key="4">
    <source>
        <dbReference type="SAM" id="Phobius"/>
    </source>
</evidence>
<dbReference type="PANTHER" id="PTHR45138:SF9">
    <property type="entry name" value="DIGUANYLATE CYCLASE DGCM-RELATED"/>
    <property type="match status" value="1"/>
</dbReference>
<dbReference type="Pfam" id="PF00990">
    <property type="entry name" value="GGDEF"/>
    <property type="match status" value="1"/>
</dbReference>
<reference evidence="8" key="1">
    <citation type="journal article" date="2019" name="Int. J. Syst. Evol. Microbiol.">
        <title>The Global Catalogue of Microorganisms (GCM) 10K type strain sequencing project: providing services to taxonomists for standard genome sequencing and annotation.</title>
        <authorList>
            <consortium name="The Broad Institute Genomics Platform"/>
            <consortium name="The Broad Institute Genome Sequencing Center for Infectious Disease"/>
            <person name="Wu L."/>
            <person name="Ma J."/>
        </authorList>
    </citation>
    <scope>NUCLEOTIDE SEQUENCE [LARGE SCALE GENOMIC DNA]</scope>
    <source>
        <strain evidence="8">CGMCC 1.8985</strain>
    </source>
</reference>
<dbReference type="CDD" id="cd01949">
    <property type="entry name" value="GGDEF"/>
    <property type="match status" value="1"/>
</dbReference>
<keyword evidence="4" id="KW-1133">Transmembrane helix</keyword>
<dbReference type="RefSeq" id="WP_132985091.1">
    <property type="nucleotide sequence ID" value="NZ_BMME01000001.1"/>
</dbReference>
<feature type="transmembrane region" description="Helical" evidence="4">
    <location>
        <begin position="272"/>
        <end position="294"/>
    </location>
</feature>
<sequence>MGAGESKRQAWRCSLWLCLLLLLCVGSASASVPFVLQPLPGDADIADLRAGRFDDQLGPPSAQVIKGRGDTVGWWRLTTPEPLPADGSPKLVLGSPFLNHVQAWVPGSDHPAYHALYDEHADFNYSHRALVIDLPQGIPAGDAVWLRVEIGSSLQMPVSIEPLHQVHRDDLVHVAWRAFVLAVLLVLALLAFAFRFGTGDSSFAWFGAMLCSAVLYLVAVGGDARLLPGAEIVFGSSTRANVIFGGCGVVCSNLFQRAYLDLRGKLPRLDRMLWIGTAAAAVAGVGGAFFDAAWPSRIGNVGLMLSAALLLVGSTMLALRGDRAGRVVMASWLPLMVFTTLVATEVMGFWSGPPWLAQGLAGSFALAGLLLTIGLADKLLELRRDRDQASALARADELTGLLNRTGIESELRRSLQAAAASGAPMSIAFVDVDNFKPINDVHGHSIGDQCLRIVSQRIRNQLRGGDILGRYGGDEFLAVLPDTPMADALAVARRMLASVNGRPLTIDDLRFGGSLSIGVAEFIPGESAETLVERADAALYASKQAGRDRVTGSQPEQSRPVTA</sequence>
<dbReference type="InterPro" id="IPR043128">
    <property type="entry name" value="Rev_trsase/Diguanyl_cyclase"/>
</dbReference>
<evidence type="ECO:0000256" key="5">
    <source>
        <dbReference type="SAM" id="SignalP"/>
    </source>
</evidence>
<feature type="transmembrane region" description="Helical" evidence="4">
    <location>
        <begin position="356"/>
        <end position="376"/>
    </location>
</feature>
<feature type="region of interest" description="Disordered" evidence="3">
    <location>
        <begin position="543"/>
        <end position="563"/>
    </location>
</feature>
<comment type="catalytic activity">
    <reaction evidence="2">
        <text>2 GTP = 3',3'-c-di-GMP + 2 diphosphate</text>
        <dbReference type="Rhea" id="RHEA:24898"/>
        <dbReference type="ChEBI" id="CHEBI:33019"/>
        <dbReference type="ChEBI" id="CHEBI:37565"/>
        <dbReference type="ChEBI" id="CHEBI:58805"/>
        <dbReference type="EC" id="2.7.7.65"/>
    </reaction>
</comment>
<evidence type="ECO:0000259" key="6">
    <source>
        <dbReference type="PROSITE" id="PS50887"/>
    </source>
</evidence>
<feature type="transmembrane region" description="Helical" evidence="4">
    <location>
        <begin position="174"/>
        <end position="196"/>
    </location>
</feature>
<protein>
    <recommendedName>
        <fullName evidence="1">diguanylate cyclase</fullName>
        <ecNumber evidence="1">2.7.7.65</ecNumber>
    </recommendedName>
</protein>
<evidence type="ECO:0000256" key="3">
    <source>
        <dbReference type="SAM" id="MobiDB-lite"/>
    </source>
</evidence>
<comment type="caution">
    <text evidence="7">The sequence shown here is derived from an EMBL/GenBank/DDBJ whole genome shotgun (WGS) entry which is preliminary data.</text>
</comment>
<keyword evidence="4" id="KW-0472">Membrane</keyword>